<dbReference type="Pfam" id="PF13565">
    <property type="entry name" value="HTH_32"/>
    <property type="match status" value="1"/>
</dbReference>
<proteinExistence type="predicted"/>
<accession>Q7NIJ6</accession>
<dbReference type="EMBL" id="BA000045">
    <property type="protein sequence ID" value="BAC90128.1"/>
    <property type="molecule type" value="Genomic_DNA"/>
</dbReference>
<protein>
    <submittedName>
        <fullName evidence="1">Gll2187 protein</fullName>
    </submittedName>
</protein>
<dbReference type="Proteomes" id="UP000000557">
    <property type="component" value="Chromosome"/>
</dbReference>
<dbReference type="InParanoid" id="Q7NIJ6"/>
<dbReference type="PhylomeDB" id="Q7NIJ6"/>
<dbReference type="eggNOG" id="COG3415">
    <property type="taxonomic scope" value="Bacteria"/>
</dbReference>
<evidence type="ECO:0000313" key="2">
    <source>
        <dbReference type="Proteomes" id="UP000000557"/>
    </source>
</evidence>
<keyword evidence="2" id="KW-1185">Reference proteome</keyword>
<dbReference type="OrthoDB" id="455352at2"/>
<gene>
    <name evidence="1" type="ordered locus">gll2187</name>
</gene>
<sequence>MPRANRIEIQESAEELRALLRQRASSEVKERIQVLYLYKTGIVTTEQGLAAVVGRSTSTVFRWLQIYRSDGIAGLTRTQRSSGRPADIQGEVLEKLKERLKQPDAFKSYKQIQEWLASECGIDVSYKVVYDTVRYRLKVTLKSTRSRSLTLSASQFRLTAQRRFSHRPL</sequence>
<dbReference type="KEGG" id="gvi:gll2187"/>
<dbReference type="InterPro" id="IPR009057">
    <property type="entry name" value="Homeodomain-like_sf"/>
</dbReference>
<dbReference type="AlphaFoldDB" id="Q7NIJ6"/>
<dbReference type="STRING" id="251221.gene:10759682"/>
<reference evidence="1 2" key="1">
    <citation type="journal article" date="2003" name="DNA Res.">
        <title>Complete genome structure of Gloeobacter violaceus PCC 7421, a cyanobacterium that lacks thylakoids.</title>
        <authorList>
            <person name="Nakamura Y."/>
            <person name="Kaneko T."/>
            <person name="Sato S."/>
            <person name="Mimuro M."/>
            <person name="Miyashita H."/>
            <person name="Tsuchiya T."/>
            <person name="Sasamoto S."/>
            <person name="Watanabe A."/>
            <person name="Kawashima K."/>
            <person name="Kishida Y."/>
            <person name="Kiyokawa C."/>
            <person name="Kohara M."/>
            <person name="Matsumoto M."/>
            <person name="Matsuno A."/>
            <person name="Nakazaki N."/>
            <person name="Shimpo S."/>
            <person name="Takeuchi C."/>
            <person name="Yamada M."/>
            <person name="Tabata S."/>
        </authorList>
    </citation>
    <scope>NUCLEOTIDE SEQUENCE [LARGE SCALE GENOMIC DNA]</scope>
    <source>
        <strain evidence="2">ATCC 29082 / PCC 7421</strain>
    </source>
</reference>
<dbReference type="RefSeq" id="WP_011142184.1">
    <property type="nucleotide sequence ID" value="NC_005125.1"/>
</dbReference>
<dbReference type="SUPFAM" id="SSF46689">
    <property type="entry name" value="Homeodomain-like"/>
    <property type="match status" value="1"/>
</dbReference>
<dbReference type="EnsemblBacteria" id="BAC90128">
    <property type="protein sequence ID" value="BAC90128"/>
    <property type="gene ID" value="BAC90128"/>
</dbReference>
<name>Q7NIJ6_GLOVI</name>
<organism evidence="1 2">
    <name type="scientific">Gloeobacter violaceus (strain ATCC 29082 / PCC 7421)</name>
    <dbReference type="NCBI Taxonomy" id="251221"/>
    <lineage>
        <taxon>Bacteria</taxon>
        <taxon>Bacillati</taxon>
        <taxon>Cyanobacteriota</taxon>
        <taxon>Cyanophyceae</taxon>
        <taxon>Gloeobacterales</taxon>
        <taxon>Gloeobacteraceae</taxon>
        <taxon>Gloeobacter</taxon>
    </lineage>
</organism>
<dbReference type="HOGENOM" id="CLU_125009_0_0_3"/>
<evidence type="ECO:0000313" key="1">
    <source>
        <dbReference type="EMBL" id="BAC90128.1"/>
    </source>
</evidence>
<reference evidence="1 2" key="2">
    <citation type="journal article" date="2003" name="DNA Res.">
        <title>Complete genome structure of Gloeobacter violaceus PCC 7421, a cyanobacterium that lacks thylakoids (supplement).</title>
        <authorList>
            <person name="Nakamura Y."/>
            <person name="Kaneko T."/>
            <person name="Sato S."/>
            <person name="Mimuro M."/>
            <person name="Miyashita H."/>
            <person name="Tsuchiya T."/>
            <person name="Sasamoto S."/>
            <person name="Watanabe A."/>
            <person name="Kawashima K."/>
            <person name="Kishida Y."/>
            <person name="Kiyokawa C."/>
            <person name="Kohara M."/>
            <person name="Matsumoto M."/>
            <person name="Matsuno A."/>
            <person name="Nakazaki N."/>
            <person name="Shimpo S."/>
            <person name="Takeuchi C."/>
            <person name="Yamada M."/>
            <person name="Tabata S."/>
        </authorList>
    </citation>
    <scope>NUCLEOTIDE SEQUENCE [LARGE SCALE GENOMIC DNA]</scope>
    <source>
        <strain evidence="2">ATCC 29082 / PCC 7421</strain>
    </source>
</reference>